<dbReference type="InterPro" id="IPR036047">
    <property type="entry name" value="F-box-like_dom_sf"/>
</dbReference>
<proteinExistence type="predicted"/>
<dbReference type="AlphaFoldDB" id="D8QJX1"/>
<keyword evidence="3" id="KW-1185">Reference proteome</keyword>
<feature type="non-terminal residue" evidence="2">
    <location>
        <position position="461"/>
    </location>
</feature>
<dbReference type="SUPFAM" id="SSF81383">
    <property type="entry name" value="F-box domain"/>
    <property type="match status" value="1"/>
</dbReference>
<evidence type="ECO:0000313" key="2">
    <source>
        <dbReference type="EMBL" id="EFI91786.1"/>
    </source>
</evidence>
<dbReference type="RefSeq" id="XP_003026689.1">
    <property type="nucleotide sequence ID" value="XM_003026643.1"/>
</dbReference>
<dbReference type="EMBL" id="GL377315">
    <property type="protein sequence ID" value="EFI91786.1"/>
    <property type="molecule type" value="Genomic_DNA"/>
</dbReference>
<dbReference type="GeneID" id="9593732"/>
<sequence length="461" mass="51909">MAFTVQNCCFLIAGAVLGTLLRAALPHLLRLFPFRSLAFLARGVNQRCRPGARPWAPLEELPLEILEQVLFHCHADDVARVALASPRLAYLTRRYRWSKVSVQAGEPYYSFREWSLQAAMTGTQSLRSLQIVIPGLDITFPLCRELRRDFSDFVRQVAFPSRWSPESLAFLAVVAGLAPASAHTVVLGSSTNERSWWSTLQRVWVPSTMDAMIARARVLRFVNATRGGLHFALSRRVSGTIVRVSEVVHTVEIKHTTDSPEWHTGEDWSDLGWGSVAGPEAEVDTRVKAKALHVDMANGVLRLLQHLYFPCLTVLVFDLGYFRQGEWDVISRLLRDSASTLTELGFFVSRLGNSGLAGHCSIDDLPLLQAVRTDWKALAYLPDLQTRTRAGVVEMFVDGYFATIATTDDVNAACRVLRGGHWGRITFFDTPFLRCSDNEDFRRRRHADLMEMLQIRDLSFD</sequence>
<feature type="domain" description="F-box" evidence="1">
    <location>
        <begin position="55"/>
        <end position="100"/>
    </location>
</feature>
<dbReference type="PROSITE" id="PS50181">
    <property type="entry name" value="FBOX"/>
    <property type="match status" value="1"/>
</dbReference>
<dbReference type="VEuPathDB" id="FungiDB:SCHCODRAFT_01206529"/>
<accession>D8QJX1</accession>
<gene>
    <name evidence="2" type="ORF">SCHCODRAFT_114145</name>
</gene>
<protein>
    <recommendedName>
        <fullName evidence="1">F-box domain-containing protein</fullName>
    </recommendedName>
</protein>
<dbReference type="KEGG" id="scm:SCHCO_01206529"/>
<dbReference type="InParanoid" id="D8QJX1"/>
<evidence type="ECO:0000259" key="1">
    <source>
        <dbReference type="PROSITE" id="PS50181"/>
    </source>
</evidence>
<dbReference type="InterPro" id="IPR001810">
    <property type="entry name" value="F-box_dom"/>
</dbReference>
<reference evidence="2 3" key="1">
    <citation type="journal article" date="2010" name="Nat. Biotechnol.">
        <title>Genome sequence of the model mushroom Schizophyllum commune.</title>
        <authorList>
            <person name="Ohm R.A."/>
            <person name="de Jong J.F."/>
            <person name="Lugones L.G."/>
            <person name="Aerts A."/>
            <person name="Kothe E."/>
            <person name="Stajich J.E."/>
            <person name="de Vries R.P."/>
            <person name="Record E."/>
            <person name="Levasseur A."/>
            <person name="Baker S.E."/>
            <person name="Bartholomew K.A."/>
            <person name="Coutinho P.M."/>
            <person name="Erdmann S."/>
            <person name="Fowler T.J."/>
            <person name="Gathman A.C."/>
            <person name="Lombard V."/>
            <person name="Henrissat B."/>
            <person name="Knabe N."/>
            <person name="Kuees U."/>
            <person name="Lilly W.W."/>
            <person name="Lindquist E."/>
            <person name="Lucas S."/>
            <person name="Magnuson J.K."/>
            <person name="Piumi F."/>
            <person name="Raudaskoski M."/>
            <person name="Salamov A."/>
            <person name="Schmutz J."/>
            <person name="Schwarze F.W.M.R."/>
            <person name="vanKuyk P.A."/>
            <person name="Horton J.S."/>
            <person name="Grigoriev I.V."/>
            <person name="Woesten H.A.B."/>
        </authorList>
    </citation>
    <scope>NUCLEOTIDE SEQUENCE [LARGE SCALE GENOMIC DNA]</scope>
    <source>
        <strain evidence="3">H4-8 / FGSC 9210</strain>
    </source>
</reference>
<dbReference type="HOGENOM" id="CLU_047606_0_0_1"/>
<organism evidence="3">
    <name type="scientific">Schizophyllum commune (strain H4-8 / FGSC 9210)</name>
    <name type="common">Split gill fungus</name>
    <dbReference type="NCBI Taxonomy" id="578458"/>
    <lineage>
        <taxon>Eukaryota</taxon>
        <taxon>Fungi</taxon>
        <taxon>Dikarya</taxon>
        <taxon>Basidiomycota</taxon>
        <taxon>Agaricomycotina</taxon>
        <taxon>Agaricomycetes</taxon>
        <taxon>Agaricomycetidae</taxon>
        <taxon>Agaricales</taxon>
        <taxon>Schizophyllaceae</taxon>
        <taxon>Schizophyllum</taxon>
    </lineage>
</organism>
<evidence type="ECO:0000313" key="3">
    <source>
        <dbReference type="Proteomes" id="UP000007431"/>
    </source>
</evidence>
<dbReference type="OrthoDB" id="3085039at2759"/>
<name>D8QJX1_SCHCM</name>
<dbReference type="Proteomes" id="UP000007431">
    <property type="component" value="Unassembled WGS sequence"/>
</dbReference>